<dbReference type="RefSeq" id="WP_058355950.1">
    <property type="nucleotide sequence ID" value="NZ_CABKVG010000008.1"/>
</dbReference>
<evidence type="ECO:0000256" key="8">
    <source>
        <dbReference type="PIRNR" id="PIRNR000485"/>
    </source>
</evidence>
<keyword evidence="5 7" id="KW-0658">Purine biosynthesis</keyword>
<dbReference type="EMBL" id="CP091511">
    <property type="protein sequence ID" value="UOO90156.1"/>
    <property type="molecule type" value="Genomic_DNA"/>
</dbReference>
<comment type="function">
    <text evidence="7">Catalyzes the formation of phosphoribosylamine from phosphoribosylpyrophosphate (PRPP) and glutamine.</text>
</comment>
<name>A0ABY4E452_9NEIS</name>
<evidence type="ECO:0000256" key="5">
    <source>
        <dbReference type="ARBA" id="ARBA00022755"/>
    </source>
</evidence>
<dbReference type="InterPro" id="IPR035584">
    <property type="entry name" value="PurF_N"/>
</dbReference>
<dbReference type="InterPro" id="IPR029055">
    <property type="entry name" value="Ntn_hydrolases_N"/>
</dbReference>
<dbReference type="Pfam" id="PF00156">
    <property type="entry name" value="Pribosyltran"/>
    <property type="match status" value="1"/>
</dbReference>
<dbReference type="InterPro" id="IPR000836">
    <property type="entry name" value="PRTase_dom"/>
</dbReference>
<keyword evidence="4 7" id="KW-0808">Transferase</keyword>
<dbReference type="EC" id="2.4.2.14" evidence="7"/>
<dbReference type="CDD" id="cd06223">
    <property type="entry name" value="PRTases_typeI"/>
    <property type="match status" value="1"/>
</dbReference>
<comment type="catalytic activity">
    <reaction evidence="7 8">
        <text>5-phospho-beta-D-ribosylamine + L-glutamate + diphosphate = 5-phospho-alpha-D-ribose 1-diphosphate + L-glutamine + H2O</text>
        <dbReference type="Rhea" id="RHEA:14905"/>
        <dbReference type="ChEBI" id="CHEBI:15377"/>
        <dbReference type="ChEBI" id="CHEBI:29985"/>
        <dbReference type="ChEBI" id="CHEBI:33019"/>
        <dbReference type="ChEBI" id="CHEBI:58017"/>
        <dbReference type="ChEBI" id="CHEBI:58359"/>
        <dbReference type="ChEBI" id="CHEBI:58681"/>
        <dbReference type="EC" id="2.4.2.14"/>
    </reaction>
</comment>
<evidence type="ECO:0000256" key="7">
    <source>
        <dbReference type="HAMAP-Rule" id="MF_01931"/>
    </source>
</evidence>
<dbReference type="InterPro" id="IPR017932">
    <property type="entry name" value="GATase_2_dom"/>
</dbReference>
<proteinExistence type="inferred from homology"/>
<comment type="pathway">
    <text evidence="1 7 8">Purine metabolism; IMP biosynthesis via de novo pathway; N(1)-(5-phospho-D-ribosyl)glycinamide from 5-phospho-alpha-D-ribose 1-diphosphate: step 1/2.</text>
</comment>
<dbReference type="SUPFAM" id="SSF56235">
    <property type="entry name" value="N-terminal nucleophile aminohydrolases (Ntn hydrolases)"/>
    <property type="match status" value="1"/>
</dbReference>
<dbReference type="HAMAP" id="MF_01931">
    <property type="entry name" value="PurF"/>
    <property type="match status" value="1"/>
</dbReference>
<dbReference type="SUPFAM" id="SSF53271">
    <property type="entry name" value="PRTase-like"/>
    <property type="match status" value="1"/>
</dbReference>
<dbReference type="PANTHER" id="PTHR11907">
    <property type="entry name" value="AMIDOPHOSPHORIBOSYLTRANSFERASE"/>
    <property type="match status" value="1"/>
</dbReference>
<dbReference type="GO" id="GO:0004044">
    <property type="term" value="F:amidophosphoribosyltransferase activity"/>
    <property type="evidence" value="ECO:0007669"/>
    <property type="project" value="UniProtKB-EC"/>
</dbReference>
<comment type="caution">
    <text evidence="7">Lacks conserved residue(s) required for the propagation of feature annotation.</text>
</comment>
<dbReference type="PROSITE" id="PS51278">
    <property type="entry name" value="GATASE_TYPE_2"/>
    <property type="match status" value="1"/>
</dbReference>
<dbReference type="InterPro" id="IPR029057">
    <property type="entry name" value="PRTase-like"/>
</dbReference>
<dbReference type="Pfam" id="PF13522">
    <property type="entry name" value="GATase_6"/>
    <property type="match status" value="1"/>
</dbReference>
<dbReference type="Proteomes" id="UP000832011">
    <property type="component" value="Chromosome"/>
</dbReference>
<evidence type="ECO:0000313" key="11">
    <source>
        <dbReference type="Proteomes" id="UP000832011"/>
    </source>
</evidence>
<evidence type="ECO:0000256" key="4">
    <source>
        <dbReference type="ARBA" id="ARBA00022679"/>
    </source>
</evidence>
<accession>A0ABY4E452</accession>
<evidence type="ECO:0000259" key="9">
    <source>
        <dbReference type="PROSITE" id="PS51278"/>
    </source>
</evidence>
<reference evidence="10 11" key="1">
    <citation type="journal article" date="2022" name="Res Sq">
        <title>Evolution of multicellular longitudinally dividing oral cavity symbionts (Neisseriaceae).</title>
        <authorList>
            <person name="Nyongesa S."/>
            <person name="Weber P."/>
            <person name="Bernet E."/>
            <person name="Pullido F."/>
            <person name="Nieckarz M."/>
            <person name="Delaby M."/>
            <person name="Nieves C."/>
            <person name="Viehboeck T."/>
            <person name="Krause N."/>
            <person name="Rivera-Millot A."/>
            <person name="Nakamura A."/>
            <person name="Vischer N."/>
            <person name="VanNieuwenhze M."/>
            <person name="Brun Y."/>
            <person name="Cava F."/>
            <person name="Bulgheresi S."/>
            <person name="Veyrier F."/>
        </authorList>
    </citation>
    <scope>NUCLEOTIDE SEQUENCE [LARGE SCALE GENOMIC DNA]</scope>
    <source>
        <strain evidence="10 11">SN4</strain>
    </source>
</reference>
<dbReference type="InterPro" id="IPR005854">
    <property type="entry name" value="PurF"/>
</dbReference>
<organism evidence="10 11">
    <name type="scientific">Vitreoscilla massiliensis</name>
    <dbReference type="NCBI Taxonomy" id="1689272"/>
    <lineage>
        <taxon>Bacteria</taxon>
        <taxon>Pseudomonadati</taxon>
        <taxon>Pseudomonadota</taxon>
        <taxon>Betaproteobacteria</taxon>
        <taxon>Neisseriales</taxon>
        <taxon>Neisseriaceae</taxon>
        <taxon>Vitreoscilla</taxon>
    </lineage>
</organism>
<comment type="cofactor">
    <cofactor evidence="7">
        <name>Mg(2+)</name>
        <dbReference type="ChEBI" id="CHEBI:18420"/>
    </cofactor>
    <text evidence="7">Binds 1 Mg(2+) ion per subunit.</text>
</comment>
<feature type="binding site" evidence="7">
    <location>
        <position position="368"/>
    </location>
    <ligand>
        <name>Mg(2+)</name>
        <dbReference type="ChEBI" id="CHEBI:18420"/>
    </ligand>
</feature>
<evidence type="ECO:0000256" key="3">
    <source>
        <dbReference type="ARBA" id="ARBA00022676"/>
    </source>
</evidence>
<dbReference type="NCBIfam" id="TIGR01134">
    <property type="entry name" value="purF"/>
    <property type="match status" value="1"/>
</dbReference>
<comment type="similarity">
    <text evidence="2 7 8">In the C-terminal section; belongs to the purine/pyrimidine phosphoribosyltransferase family.</text>
</comment>
<protein>
    <recommendedName>
        <fullName evidence="7">Amidophosphoribosyltransferase</fullName>
        <shortName evidence="7">ATase</shortName>
        <ecNumber evidence="7">2.4.2.14</ecNumber>
    </recommendedName>
    <alternativeName>
        <fullName evidence="7">Glutamine phosphoribosylpyrophosphate amidotransferase</fullName>
        <shortName evidence="7">GPATase</shortName>
    </alternativeName>
</protein>
<sequence length="512" mass="56843">MCGVFGLVCHEPVNQLLYDGLQMLQHRGQDAAGIVTASGQSFHMHKGSGMVRDVFRTRNMRELIGDAGIAHVRYPTAGNSKSAAEAQPFYVNSPFGIVLAHNGNLTNTDELFENVCYRDLRHINTRSDSEVLLNVFAHELETRIDGETLTVEHIFDAVTELHKMVRGAYGVVALIAGYGMVAFRDPYGIRPLILAKQQDEQGRTDYAVSSESVAFNGLGYEVWRDIEPGEAVFISFDGEFHSRQCSDQAVLKPCLFEYVYFARPDSKIDGVSVYQARVDMGVSLAEKVKRELPWEEIDVVMPIPDTSRPSAMELAHHLGITYREGFIKNRYIGRTFIMPGQAVRKKSVRQKLSPVASEFKGKNVLLVDDSIVRGTTSREIVEMARDAGAKKVYFASAAPEVRYPNVYGIDMPTREELIANGRSVEEIAAEISADGVVFQDLDELIVAVSKLNPKIQGFDTSCFNGKYLTGDVDEAYLEKLASGKVSAELIQKVNPTLVDHSVRVDDNQDDDE</sequence>
<dbReference type="Gene3D" id="3.60.20.10">
    <property type="entry name" value="Glutamine Phosphoribosylpyrophosphate, subunit 1, domain 1"/>
    <property type="match status" value="1"/>
</dbReference>
<evidence type="ECO:0000256" key="2">
    <source>
        <dbReference type="ARBA" id="ARBA00010138"/>
    </source>
</evidence>
<dbReference type="PIRSF" id="PIRSF000485">
    <property type="entry name" value="Amd_phspho_trans"/>
    <property type="match status" value="1"/>
</dbReference>
<evidence type="ECO:0000256" key="1">
    <source>
        <dbReference type="ARBA" id="ARBA00005209"/>
    </source>
</evidence>
<keyword evidence="11" id="KW-1185">Reference proteome</keyword>
<gene>
    <name evidence="7 10" type="primary">purF</name>
    <name evidence="10" type="ORF">LVJ82_03980</name>
</gene>
<keyword evidence="7" id="KW-0479">Metal-binding</keyword>
<feature type="domain" description="Glutamine amidotransferase type-2" evidence="9">
    <location>
        <begin position="2"/>
        <end position="237"/>
    </location>
</feature>
<feature type="binding site" evidence="7">
    <location>
        <position position="306"/>
    </location>
    <ligand>
        <name>Mg(2+)</name>
        <dbReference type="ChEBI" id="CHEBI:18420"/>
    </ligand>
</feature>
<keyword evidence="6 7" id="KW-0315">Glutamine amidotransferase</keyword>
<evidence type="ECO:0000313" key="10">
    <source>
        <dbReference type="EMBL" id="UOO90156.1"/>
    </source>
</evidence>
<dbReference type="Gene3D" id="3.40.50.2020">
    <property type="match status" value="1"/>
</dbReference>
<dbReference type="CDD" id="cd00715">
    <property type="entry name" value="GPATase_N"/>
    <property type="match status" value="1"/>
</dbReference>
<feature type="binding site" evidence="7">
    <location>
        <position position="369"/>
    </location>
    <ligand>
        <name>Mg(2+)</name>
        <dbReference type="ChEBI" id="CHEBI:18420"/>
    </ligand>
</feature>
<evidence type="ECO:0000256" key="6">
    <source>
        <dbReference type="ARBA" id="ARBA00022962"/>
    </source>
</evidence>
<feature type="active site" description="Nucleophile" evidence="7">
    <location>
        <position position="2"/>
    </location>
</feature>
<keyword evidence="7" id="KW-0460">Magnesium</keyword>
<keyword evidence="3 7" id="KW-0328">Glycosyltransferase</keyword>